<dbReference type="PANTHER" id="PTHR37984">
    <property type="entry name" value="PROTEIN CBG26694"/>
    <property type="match status" value="1"/>
</dbReference>
<dbReference type="InterPro" id="IPR036397">
    <property type="entry name" value="RNaseH_sf"/>
</dbReference>
<dbReference type="AlphaFoldDB" id="A0AA88IAB5"/>
<dbReference type="Pfam" id="PF00665">
    <property type="entry name" value="rve"/>
    <property type="match status" value="1"/>
</dbReference>
<sequence>MPFLVWALDGAGPIPITSSGNRYVLVGVDLFSSLVVLKCISAMNTENTIIFLWENIIPYYGLPEAVLTDHGSNFDNIEIKKMFSEINCKKIYSSPYNPQCNGASENKVKILKKILSHSCGKLTQVDWDEKIPRIMLSMNSSLNTVRKFSSFTIVHGFSGKSLVDLQFNKPTNLNYFDGYDSYVTRLIQNICEIHQTCLNEIKIQRSKQAIQYNKDSKETLIASGDIVYCRDTTSVGRKSTNYSFRGPYVTNVARQTRIVLLRRHAKIKFVSIPANLRNVASLSSVQLLTMLKPVAANLGMMETHITGVSILEKMNSRRQFVYPSVDCFVKTRQNGGGMDYYQGKATPMIGYGAFSQFFGKMMQFAIPLLRRFVVPAASDVVGNTITEFEKGQDLIHP</sequence>
<dbReference type="GO" id="GO:0015074">
    <property type="term" value="P:DNA integration"/>
    <property type="evidence" value="ECO:0007669"/>
    <property type="project" value="InterPro"/>
</dbReference>
<dbReference type="Proteomes" id="UP001187531">
    <property type="component" value="Unassembled WGS sequence"/>
</dbReference>
<evidence type="ECO:0000313" key="2">
    <source>
        <dbReference type="EMBL" id="KAK2723399.1"/>
    </source>
</evidence>
<protein>
    <recommendedName>
        <fullName evidence="1">Integrase catalytic domain-containing protein</fullName>
    </recommendedName>
</protein>
<comment type="caution">
    <text evidence="2">The sequence shown here is derived from an EMBL/GenBank/DDBJ whole genome shotgun (WGS) entry which is preliminary data.</text>
</comment>
<organism evidence="2 3">
    <name type="scientific">Artemia franciscana</name>
    <name type="common">Brine shrimp</name>
    <name type="synonym">Artemia sanfranciscana</name>
    <dbReference type="NCBI Taxonomy" id="6661"/>
    <lineage>
        <taxon>Eukaryota</taxon>
        <taxon>Metazoa</taxon>
        <taxon>Ecdysozoa</taxon>
        <taxon>Arthropoda</taxon>
        <taxon>Crustacea</taxon>
        <taxon>Branchiopoda</taxon>
        <taxon>Anostraca</taxon>
        <taxon>Artemiidae</taxon>
        <taxon>Artemia</taxon>
    </lineage>
</organism>
<proteinExistence type="predicted"/>
<accession>A0AA88IAB5</accession>
<reference evidence="2" key="1">
    <citation type="submission" date="2023-07" db="EMBL/GenBank/DDBJ databases">
        <title>Chromosome-level genome assembly of Artemia franciscana.</title>
        <authorList>
            <person name="Jo E."/>
        </authorList>
    </citation>
    <scope>NUCLEOTIDE SEQUENCE</scope>
    <source>
        <tissue evidence="2">Whole body</tissue>
    </source>
</reference>
<dbReference type="Gene3D" id="3.30.420.10">
    <property type="entry name" value="Ribonuclease H-like superfamily/Ribonuclease H"/>
    <property type="match status" value="1"/>
</dbReference>
<feature type="domain" description="Integrase catalytic" evidence="1">
    <location>
        <begin position="1"/>
        <end position="170"/>
    </location>
</feature>
<keyword evidence="3" id="KW-1185">Reference proteome</keyword>
<gene>
    <name evidence="2" type="ORF">QYM36_001910</name>
</gene>
<dbReference type="GO" id="GO:0003676">
    <property type="term" value="F:nucleic acid binding"/>
    <property type="evidence" value="ECO:0007669"/>
    <property type="project" value="InterPro"/>
</dbReference>
<evidence type="ECO:0000313" key="3">
    <source>
        <dbReference type="Proteomes" id="UP001187531"/>
    </source>
</evidence>
<name>A0AA88IAB5_ARTSF</name>
<dbReference type="InterPro" id="IPR012337">
    <property type="entry name" value="RNaseH-like_sf"/>
</dbReference>
<dbReference type="InterPro" id="IPR001584">
    <property type="entry name" value="Integrase_cat-core"/>
</dbReference>
<dbReference type="PROSITE" id="PS50994">
    <property type="entry name" value="INTEGRASE"/>
    <property type="match status" value="1"/>
</dbReference>
<evidence type="ECO:0000259" key="1">
    <source>
        <dbReference type="PROSITE" id="PS50994"/>
    </source>
</evidence>
<dbReference type="SUPFAM" id="SSF53098">
    <property type="entry name" value="Ribonuclease H-like"/>
    <property type="match status" value="1"/>
</dbReference>
<dbReference type="InterPro" id="IPR050951">
    <property type="entry name" value="Retrovirus_Pol_polyprotein"/>
</dbReference>
<dbReference type="EMBL" id="JAVRJZ010000004">
    <property type="protein sequence ID" value="KAK2723399.1"/>
    <property type="molecule type" value="Genomic_DNA"/>
</dbReference>
<dbReference type="PANTHER" id="PTHR37984:SF5">
    <property type="entry name" value="PROTEIN NYNRIN-LIKE"/>
    <property type="match status" value="1"/>
</dbReference>